<dbReference type="EMBL" id="KZ270635">
    <property type="protein sequence ID" value="OZC05620.1"/>
    <property type="molecule type" value="Genomic_DNA"/>
</dbReference>
<dbReference type="Pfam" id="PF08336">
    <property type="entry name" value="P4Ha_N"/>
    <property type="match status" value="1"/>
</dbReference>
<dbReference type="GO" id="GO:0004656">
    <property type="term" value="F:procollagen-proline 4-dioxygenase activity"/>
    <property type="evidence" value="ECO:0007669"/>
    <property type="project" value="InterPro"/>
</dbReference>
<dbReference type="AlphaFoldDB" id="A0A238BLS9"/>
<proteinExistence type="predicted"/>
<evidence type="ECO:0000259" key="1">
    <source>
        <dbReference type="Pfam" id="PF08336"/>
    </source>
</evidence>
<evidence type="ECO:0000313" key="2">
    <source>
        <dbReference type="EMBL" id="OZC05620.1"/>
    </source>
</evidence>
<dbReference type="Gene3D" id="6.10.140.1460">
    <property type="match status" value="1"/>
</dbReference>
<feature type="non-terminal residue" evidence="2">
    <location>
        <position position="193"/>
    </location>
</feature>
<dbReference type="OrthoDB" id="5850448at2759"/>
<gene>
    <name evidence="2" type="ORF">X798_07406</name>
</gene>
<keyword evidence="3" id="KW-1185">Reference proteome</keyword>
<dbReference type="Proteomes" id="UP000242913">
    <property type="component" value="Unassembled WGS sequence"/>
</dbReference>
<feature type="domain" description="Prolyl 4-hydroxylase N-terminal" evidence="1">
    <location>
        <begin position="2"/>
        <end position="60"/>
    </location>
</feature>
<dbReference type="GO" id="GO:0005783">
    <property type="term" value="C:endoplasmic reticulum"/>
    <property type="evidence" value="ECO:0007669"/>
    <property type="project" value="InterPro"/>
</dbReference>
<evidence type="ECO:0000313" key="3">
    <source>
        <dbReference type="Proteomes" id="UP000242913"/>
    </source>
</evidence>
<reference evidence="2 3" key="1">
    <citation type="submission" date="2015-12" db="EMBL/GenBank/DDBJ databases">
        <title>Draft genome of the nematode, Onchocerca flexuosa.</title>
        <authorList>
            <person name="Mitreva M."/>
        </authorList>
    </citation>
    <scope>NUCLEOTIDE SEQUENCE [LARGE SCALE GENOMIC DNA]</scope>
    <source>
        <strain evidence="2">Red Deer</strain>
    </source>
</reference>
<feature type="non-terminal residue" evidence="2">
    <location>
        <position position="1"/>
    </location>
</feature>
<dbReference type="InterPro" id="IPR013547">
    <property type="entry name" value="P4H_N"/>
</dbReference>
<organism evidence="2 3">
    <name type="scientific">Onchocerca flexuosa</name>
    <dbReference type="NCBI Taxonomy" id="387005"/>
    <lineage>
        <taxon>Eukaryota</taxon>
        <taxon>Metazoa</taxon>
        <taxon>Ecdysozoa</taxon>
        <taxon>Nematoda</taxon>
        <taxon>Chromadorea</taxon>
        <taxon>Rhabditida</taxon>
        <taxon>Spirurina</taxon>
        <taxon>Spiruromorpha</taxon>
        <taxon>Filarioidea</taxon>
        <taxon>Onchocercidae</taxon>
        <taxon>Onchocerca</taxon>
    </lineage>
</organism>
<accession>A0A238BLS9</accession>
<name>A0A238BLS9_9BILA</name>
<protein>
    <submittedName>
        <fullName evidence="2">Prolyl 4-Hydroxylase alpha-subunit, region</fullName>
    </submittedName>
</protein>
<sequence>FSQEIQERSDKAIRDCEEVIRHPINGFLLIKDLITDWNKAVNIMRSNSADDVIRNMTRQKTTIKQGLREMFSFARTTDPDHPRAKDNICEYEYLLENDGIQRIDMRRDILPIKNERDENNLDEGLRLMYETLCRQKNKKSPSGLYCYYKMDRPYLRLAPFKVEIVRQDSLVALVYDIVSEEEARIIKMLAVPK</sequence>